<feature type="domain" description="Glycosyltransferase 2-like" evidence="1">
    <location>
        <begin position="385"/>
        <end position="507"/>
    </location>
</feature>
<keyword evidence="3" id="KW-1185">Reference proteome</keyword>
<dbReference type="Gene3D" id="3.90.550.10">
    <property type="entry name" value="Spore Coat Polysaccharide Biosynthesis Protein SpsA, Chain A"/>
    <property type="match status" value="1"/>
</dbReference>
<evidence type="ECO:0000313" key="3">
    <source>
        <dbReference type="Proteomes" id="UP000613582"/>
    </source>
</evidence>
<reference evidence="2" key="1">
    <citation type="journal article" date="2014" name="Int. J. Syst. Evol. Microbiol.">
        <title>Complete genome sequence of Corynebacterium casei LMG S-19264T (=DSM 44701T), isolated from a smear-ripened cheese.</title>
        <authorList>
            <consortium name="US DOE Joint Genome Institute (JGI-PGF)"/>
            <person name="Walter F."/>
            <person name="Albersmeier A."/>
            <person name="Kalinowski J."/>
            <person name="Ruckert C."/>
        </authorList>
    </citation>
    <scope>NUCLEOTIDE SEQUENCE</scope>
    <source>
        <strain evidence="2">CGMCC 1.12921</strain>
    </source>
</reference>
<reference evidence="2" key="2">
    <citation type="submission" date="2020-09" db="EMBL/GenBank/DDBJ databases">
        <authorList>
            <person name="Sun Q."/>
            <person name="Zhou Y."/>
        </authorList>
    </citation>
    <scope>NUCLEOTIDE SEQUENCE</scope>
    <source>
        <strain evidence="2">CGMCC 1.12921</strain>
    </source>
</reference>
<dbReference type="Pfam" id="PF13692">
    <property type="entry name" value="Glyco_trans_1_4"/>
    <property type="match status" value="1"/>
</dbReference>
<proteinExistence type="predicted"/>
<dbReference type="SUPFAM" id="SSF53448">
    <property type="entry name" value="Nucleotide-diphospho-sugar transferases"/>
    <property type="match status" value="1"/>
</dbReference>
<dbReference type="CDD" id="cd04186">
    <property type="entry name" value="GT_2_like_c"/>
    <property type="match status" value="1"/>
</dbReference>
<dbReference type="RefSeq" id="WP_188158731.1">
    <property type="nucleotide sequence ID" value="NZ_BMGH01000001.1"/>
</dbReference>
<gene>
    <name evidence="2" type="ORF">GCM10011342_18070</name>
</gene>
<comment type="caution">
    <text evidence="2">The sequence shown here is derived from an EMBL/GenBank/DDBJ whole genome shotgun (WGS) entry which is preliminary data.</text>
</comment>
<dbReference type="EMBL" id="BMGH01000001">
    <property type="protein sequence ID" value="GGD09573.1"/>
    <property type="molecule type" value="Genomic_DNA"/>
</dbReference>
<dbReference type="AlphaFoldDB" id="A0A8J2Y7Y7"/>
<evidence type="ECO:0000259" key="1">
    <source>
        <dbReference type="Pfam" id="PF00535"/>
    </source>
</evidence>
<dbReference type="Proteomes" id="UP000613582">
    <property type="component" value="Unassembled WGS sequence"/>
</dbReference>
<dbReference type="InterPro" id="IPR001173">
    <property type="entry name" value="Glyco_trans_2-like"/>
</dbReference>
<dbReference type="PANTHER" id="PTHR43179:SF7">
    <property type="entry name" value="RHAMNOSYLTRANSFERASE WBBL"/>
    <property type="match status" value="1"/>
</dbReference>
<organism evidence="2 3">
    <name type="scientific">Aquisalinus flavus</name>
    <dbReference type="NCBI Taxonomy" id="1526572"/>
    <lineage>
        <taxon>Bacteria</taxon>
        <taxon>Pseudomonadati</taxon>
        <taxon>Pseudomonadota</taxon>
        <taxon>Alphaproteobacteria</taxon>
        <taxon>Parvularculales</taxon>
        <taxon>Parvularculaceae</taxon>
        <taxon>Aquisalinus</taxon>
    </lineage>
</organism>
<dbReference type="InterPro" id="IPR029044">
    <property type="entry name" value="Nucleotide-diphossugar_trans"/>
</dbReference>
<accession>A0A8J2Y7Y7</accession>
<dbReference type="Gene3D" id="3.40.50.2000">
    <property type="entry name" value="Glycogen Phosphorylase B"/>
    <property type="match status" value="1"/>
</dbReference>
<name>A0A8J2Y7Y7_9PROT</name>
<dbReference type="Pfam" id="PF00535">
    <property type="entry name" value="Glycos_transf_2"/>
    <property type="match status" value="1"/>
</dbReference>
<dbReference type="CDD" id="cd03801">
    <property type="entry name" value="GT4_PimA-like"/>
    <property type="match status" value="1"/>
</dbReference>
<sequence>MTQPFDLKEAIKQTGIFHEAWYLLMYPDVRNSGQPALDHYLQNGINEDRCPHPFFIPAYYYAHYPDVVERKQNAISHYLRHGGRERRKTSPLVDVDQYYRLYGDLVLKTSTQSVLEDFVKSRDRHKAFVFLDADYYRDQASNDNKHFNRLLEHFLTEGLENLHDPHRLLQLKMIGLGKIHSERFENFCNLFQAGNRFSNVKTHPLAEPEFFIKKHGQPLVNPTIEFLKTWRKQKSWLNPLFDVAFYMRRHKLKGDQPDPFSHYLQDEESQMGEPNPYFDPKFYTKHWGDRLEPGQHPIEHYVKNGHLPWFQPSERFGQRYYFTRHPEVATSGGSALLHFLHAGLGQGEAPKPPEPFFDDTQGLTDDEIVALIKALPEREGEPEVSVVIPVYKNLYYTLRCIYFALKSRDGTPFELIVADDQSPDGSGEYLMEKLDGIPGITVRINEENLGFLLSCNAAAASCEAPYLFFLNNDTVVLDGWLDELMDTVGREKDVGLVGSKLIYPNGLLQEAGGIIWEDASGANFGRMDDPTACKYNYMRDVDFISGAAIMVSRENWEKVGGFSEELAPAYYEDVDIAFKLRDEGLRVIYQPRSVVVHFEGISSGTDITTGVKRFQAVNKEKMQEKWKEKLKGLGTQGDYSLEIIDRRPKGRILIYDAEIPQTDKDAGSLLAYYYMKIFCELGYRVTFIGSNLVKGGRYATQLQKFGVEVIHTPFAQNARKYVLDNGHDFDMFLLSRAPAGGELFAELKQSFPEKPIVFDTVDLHHLRLMRQFELSNDIKYLHEANKMKDLEYKLITSADATILVSDFEIDLLRSEIGPFPSVVIPLIYEKYDRIAGFKDRIDIAFVGNYRHTPNVDAVRYLVEKVWPRFREYGLDARLHIIGSHMGQEFDEFVEDDINLVGFVEDLDGYLADIRMTVAPLRYGAGVKGKVGNSLRLGVPTVASPIAAEGMALKHEETLLVASSAESFAKEMKRLYTDEDLWEKLSRNGQEHVISQFGVDAARKKLAALCKTLIDSRKS</sequence>
<dbReference type="PANTHER" id="PTHR43179">
    <property type="entry name" value="RHAMNOSYLTRANSFERASE WBBL"/>
    <property type="match status" value="1"/>
</dbReference>
<evidence type="ECO:0000313" key="2">
    <source>
        <dbReference type="EMBL" id="GGD09573.1"/>
    </source>
</evidence>
<dbReference type="SUPFAM" id="SSF53756">
    <property type="entry name" value="UDP-Glycosyltransferase/glycogen phosphorylase"/>
    <property type="match status" value="1"/>
</dbReference>
<protein>
    <recommendedName>
        <fullName evidence="1">Glycosyltransferase 2-like domain-containing protein</fullName>
    </recommendedName>
</protein>